<organism evidence="1 2">
    <name type="scientific">Rhodofomes roseus</name>
    <dbReference type="NCBI Taxonomy" id="34475"/>
    <lineage>
        <taxon>Eukaryota</taxon>
        <taxon>Fungi</taxon>
        <taxon>Dikarya</taxon>
        <taxon>Basidiomycota</taxon>
        <taxon>Agaricomycotina</taxon>
        <taxon>Agaricomycetes</taxon>
        <taxon>Polyporales</taxon>
        <taxon>Rhodofomes</taxon>
    </lineage>
</organism>
<name>A0ABQ8KR87_9APHY</name>
<evidence type="ECO:0000313" key="2">
    <source>
        <dbReference type="Proteomes" id="UP000814176"/>
    </source>
</evidence>
<dbReference type="Proteomes" id="UP000814176">
    <property type="component" value="Unassembled WGS sequence"/>
</dbReference>
<dbReference type="EMBL" id="JADCUA010000004">
    <property type="protein sequence ID" value="KAH9841144.1"/>
    <property type="molecule type" value="Genomic_DNA"/>
</dbReference>
<proteinExistence type="predicted"/>
<protein>
    <submittedName>
        <fullName evidence="1">Uncharacterized protein</fullName>
    </submittedName>
</protein>
<evidence type="ECO:0000313" key="1">
    <source>
        <dbReference type="EMBL" id="KAH9841144.1"/>
    </source>
</evidence>
<dbReference type="GeneID" id="71999299"/>
<comment type="caution">
    <text evidence="1">The sequence shown here is derived from an EMBL/GenBank/DDBJ whole genome shotgun (WGS) entry which is preliminary data.</text>
</comment>
<sequence length="264" mass="29919">MSTPKSSFESLISTTSIADDAHLHAALSKYFYPIFDTLPAKCSRSITAALQSTEKEYQLIRGLVAEVDLEGRKRMFETDIEAAEASQDLAVWTATEKKWATAVGGWLVALWQLGVEKGCERPLVRECLVFCEEVIRRLVPPPDIADEWNVHRLDICIKDSTNYAVFLHYDCPLAHGLAWLWMELLAEALVSGDSELPFVRDAVAYLQWSSISRIVQAFLGVCITFNEYIDIEIDNNAIEFSILHWSKCKTQKLPELRLPRWPPA</sequence>
<accession>A0ABQ8KR87</accession>
<dbReference type="RefSeq" id="XP_047782610.1">
    <property type="nucleotide sequence ID" value="XM_047918567.1"/>
</dbReference>
<keyword evidence="2" id="KW-1185">Reference proteome</keyword>
<reference evidence="1 2" key="1">
    <citation type="journal article" date="2021" name="Environ. Microbiol.">
        <title>Gene family expansions and transcriptome signatures uncover fungal adaptations to wood decay.</title>
        <authorList>
            <person name="Hage H."/>
            <person name="Miyauchi S."/>
            <person name="Viragh M."/>
            <person name="Drula E."/>
            <person name="Min B."/>
            <person name="Chaduli D."/>
            <person name="Navarro D."/>
            <person name="Favel A."/>
            <person name="Norest M."/>
            <person name="Lesage-Meessen L."/>
            <person name="Balint B."/>
            <person name="Merenyi Z."/>
            <person name="de Eugenio L."/>
            <person name="Morin E."/>
            <person name="Martinez A.T."/>
            <person name="Baldrian P."/>
            <person name="Stursova M."/>
            <person name="Martinez M.J."/>
            <person name="Novotny C."/>
            <person name="Magnuson J.K."/>
            <person name="Spatafora J.W."/>
            <person name="Maurice S."/>
            <person name="Pangilinan J."/>
            <person name="Andreopoulos W."/>
            <person name="LaButti K."/>
            <person name="Hundley H."/>
            <person name="Na H."/>
            <person name="Kuo A."/>
            <person name="Barry K."/>
            <person name="Lipzen A."/>
            <person name="Henrissat B."/>
            <person name="Riley R."/>
            <person name="Ahrendt S."/>
            <person name="Nagy L.G."/>
            <person name="Grigoriev I.V."/>
            <person name="Martin F."/>
            <person name="Rosso M.N."/>
        </authorList>
    </citation>
    <scope>NUCLEOTIDE SEQUENCE [LARGE SCALE GENOMIC DNA]</scope>
    <source>
        <strain evidence="1 2">CIRM-BRFM 1785</strain>
    </source>
</reference>
<gene>
    <name evidence="1" type="ORF">C8Q71DRAFT_440921</name>
</gene>